<accession>A0A3A3FLL4</accession>
<evidence type="ECO:0000313" key="2">
    <source>
        <dbReference type="Proteomes" id="UP000265955"/>
    </source>
</evidence>
<dbReference type="Proteomes" id="UP000265955">
    <property type="component" value="Unassembled WGS sequence"/>
</dbReference>
<dbReference type="RefSeq" id="WP_119770515.1">
    <property type="nucleotide sequence ID" value="NZ_QYUO01000002.1"/>
</dbReference>
<gene>
    <name evidence="1" type="ORF">D3871_18225</name>
</gene>
<keyword evidence="2" id="KW-1185">Reference proteome</keyword>
<name>A0A3A3FLL4_9BURK</name>
<sequence>MSAIQNVTVQAMGEFYTAISVSRENVMEKCPVISLNARMRQKSDVAQSSSLSAILADGIADLVQSQTHGRIYAFKKPEMPEVHIAAAPNEEQ</sequence>
<protein>
    <submittedName>
        <fullName evidence="1">Uncharacterized protein</fullName>
    </submittedName>
</protein>
<reference evidence="2" key="1">
    <citation type="submission" date="2018-09" db="EMBL/GenBank/DDBJ databases">
        <authorList>
            <person name="Zhu H."/>
        </authorList>
    </citation>
    <scope>NUCLEOTIDE SEQUENCE [LARGE SCALE GENOMIC DNA]</scope>
    <source>
        <strain evidence="2">K1R23-30</strain>
    </source>
</reference>
<comment type="caution">
    <text evidence="1">The sequence shown here is derived from an EMBL/GenBank/DDBJ whole genome shotgun (WGS) entry which is preliminary data.</text>
</comment>
<dbReference type="AlphaFoldDB" id="A0A3A3FLL4"/>
<dbReference type="OrthoDB" id="9967036at2"/>
<proteinExistence type="predicted"/>
<evidence type="ECO:0000313" key="1">
    <source>
        <dbReference type="EMBL" id="RJF95365.1"/>
    </source>
</evidence>
<organism evidence="1 2">
    <name type="scientific">Noviherbaspirillum saxi</name>
    <dbReference type="NCBI Taxonomy" id="2320863"/>
    <lineage>
        <taxon>Bacteria</taxon>
        <taxon>Pseudomonadati</taxon>
        <taxon>Pseudomonadota</taxon>
        <taxon>Betaproteobacteria</taxon>
        <taxon>Burkholderiales</taxon>
        <taxon>Oxalobacteraceae</taxon>
        <taxon>Noviherbaspirillum</taxon>
    </lineage>
</organism>
<dbReference type="EMBL" id="QYUO01000002">
    <property type="protein sequence ID" value="RJF95365.1"/>
    <property type="molecule type" value="Genomic_DNA"/>
</dbReference>